<evidence type="ECO:0000313" key="2">
    <source>
        <dbReference type="EMBL" id="ELY61400.1"/>
    </source>
</evidence>
<dbReference type="eggNOG" id="arCOG10782">
    <property type="taxonomic scope" value="Archaea"/>
</dbReference>
<name>L9XI58_9EURY</name>
<dbReference type="PATRIC" id="fig|1227497.3.peg.219"/>
<feature type="compositionally biased region" description="Basic and acidic residues" evidence="1">
    <location>
        <begin position="17"/>
        <end position="29"/>
    </location>
</feature>
<evidence type="ECO:0000313" key="3">
    <source>
        <dbReference type="Proteomes" id="UP000011688"/>
    </source>
</evidence>
<organism evidence="2 3">
    <name type="scientific">Natronococcus amylolyticus DSM 10524</name>
    <dbReference type="NCBI Taxonomy" id="1227497"/>
    <lineage>
        <taxon>Archaea</taxon>
        <taxon>Methanobacteriati</taxon>
        <taxon>Methanobacteriota</taxon>
        <taxon>Stenosarchaea group</taxon>
        <taxon>Halobacteria</taxon>
        <taxon>Halobacteriales</taxon>
        <taxon>Natrialbaceae</taxon>
        <taxon>Natronococcus</taxon>
    </lineage>
</organism>
<feature type="region of interest" description="Disordered" evidence="1">
    <location>
        <begin position="1"/>
        <end position="54"/>
    </location>
</feature>
<accession>L9XI58</accession>
<dbReference type="AlphaFoldDB" id="L9XI58"/>
<comment type="caution">
    <text evidence="2">The sequence shown here is derived from an EMBL/GenBank/DDBJ whole genome shotgun (WGS) entry which is preliminary data.</text>
</comment>
<proteinExistence type="predicted"/>
<dbReference type="Proteomes" id="UP000011688">
    <property type="component" value="Unassembled WGS sequence"/>
</dbReference>
<keyword evidence="3" id="KW-1185">Reference proteome</keyword>
<dbReference type="EMBL" id="AOIB01000005">
    <property type="protein sequence ID" value="ELY61400.1"/>
    <property type="molecule type" value="Genomic_DNA"/>
</dbReference>
<dbReference type="STRING" id="1227497.C491_01042"/>
<evidence type="ECO:0000256" key="1">
    <source>
        <dbReference type="SAM" id="MobiDB-lite"/>
    </source>
</evidence>
<gene>
    <name evidence="2" type="ORF">C491_01042</name>
</gene>
<reference evidence="2 3" key="1">
    <citation type="journal article" date="2014" name="PLoS Genet.">
        <title>Phylogenetically driven sequencing of extremely halophilic archaea reveals strategies for static and dynamic osmo-response.</title>
        <authorList>
            <person name="Becker E.A."/>
            <person name="Seitzer P.M."/>
            <person name="Tritt A."/>
            <person name="Larsen D."/>
            <person name="Krusor M."/>
            <person name="Yao A.I."/>
            <person name="Wu D."/>
            <person name="Madern D."/>
            <person name="Eisen J.A."/>
            <person name="Darling A.E."/>
            <person name="Facciotti M.T."/>
        </authorList>
    </citation>
    <scope>NUCLEOTIDE SEQUENCE [LARGE SCALE GENOMIC DNA]</scope>
    <source>
        <strain evidence="2 3">DSM 10524</strain>
    </source>
</reference>
<sequence>MAGTQTDRYGPELAGHTIKDADGGVRTMDESTDFEELASRVRTQSEDAAGSDTDRVTIRSFQELSPDALSELLEAAEPNAADPGSLVFVLSRANADLLFEREHDLGGIDDLETELGREIRVEGSMPDDTILLLDPDAVDGEELLEPESIACGIVGSDH</sequence>
<protein>
    <submittedName>
        <fullName evidence="2">Uncharacterized protein</fullName>
    </submittedName>
</protein>